<evidence type="ECO:0000256" key="2">
    <source>
        <dbReference type="SAM" id="Phobius"/>
    </source>
</evidence>
<sequence length="176" mass="19850">MTEEPETKNITDQVETKPTNDNPKTKENTNTPQQNTHDGEDHPFMAVVDIAIDQSVTYCRDHDIPEPNPAAWESFCRPCMNRALWHYCPDSIEPDQPILNLIIGLCGLGLCFAPPILYLVKEKLETDDSTQSDAPTEDSTPQIEDEQEEEKTLTYELPENDLPANRPKRVAIGGEE</sequence>
<reference evidence="3 4" key="1">
    <citation type="submission" date="2023-06" db="EMBL/GenBank/DDBJ databases">
        <title>Genome sequence of Methancorpusculaceae sp. Cs1.</title>
        <authorList>
            <person name="Protasov E."/>
            <person name="Platt K."/>
            <person name="Poehlein A."/>
            <person name="Daniel R."/>
            <person name="Brune A."/>
        </authorList>
    </citation>
    <scope>NUCLEOTIDE SEQUENCE [LARGE SCALE GENOMIC DNA]</scope>
    <source>
        <strain evidence="3 4">Cs1</strain>
    </source>
</reference>
<evidence type="ECO:0000313" key="3">
    <source>
        <dbReference type="EMBL" id="MDV0444042.1"/>
    </source>
</evidence>
<keyword evidence="2" id="KW-1133">Transmembrane helix</keyword>
<dbReference type="RefSeq" id="WP_338096546.1">
    <property type="nucleotide sequence ID" value="NZ_JAWDKB010000005.1"/>
</dbReference>
<feature type="region of interest" description="Disordered" evidence="1">
    <location>
        <begin position="1"/>
        <end position="42"/>
    </location>
</feature>
<feature type="transmembrane region" description="Helical" evidence="2">
    <location>
        <begin position="98"/>
        <end position="120"/>
    </location>
</feature>
<feature type="region of interest" description="Disordered" evidence="1">
    <location>
        <begin position="126"/>
        <end position="176"/>
    </location>
</feature>
<accession>A0AAE4MHJ2</accession>
<keyword evidence="4" id="KW-1185">Reference proteome</keyword>
<comment type="caution">
    <text evidence="3">The sequence shown here is derived from an EMBL/GenBank/DDBJ whole genome shotgun (WGS) entry which is preliminary data.</text>
</comment>
<dbReference type="AlphaFoldDB" id="A0AAE4MHJ2"/>
<dbReference type="EMBL" id="JAWDKB010000005">
    <property type="protein sequence ID" value="MDV0444042.1"/>
    <property type="molecule type" value="Genomic_DNA"/>
</dbReference>
<evidence type="ECO:0000313" key="4">
    <source>
        <dbReference type="Proteomes" id="UP001283212"/>
    </source>
</evidence>
<name>A0AAE4MHJ2_9EURY</name>
<keyword evidence="2" id="KW-0812">Transmembrane</keyword>
<proteinExistence type="predicted"/>
<evidence type="ECO:0000256" key="1">
    <source>
        <dbReference type="SAM" id="MobiDB-lite"/>
    </source>
</evidence>
<dbReference type="Proteomes" id="UP001283212">
    <property type="component" value="Unassembled WGS sequence"/>
</dbReference>
<feature type="compositionally biased region" description="Polar residues" evidence="1">
    <location>
        <begin position="131"/>
        <end position="142"/>
    </location>
</feature>
<organism evidence="3 4">
    <name type="scientific">Methanorbis rubei</name>
    <dbReference type="NCBI Taxonomy" id="3028300"/>
    <lineage>
        <taxon>Archaea</taxon>
        <taxon>Methanobacteriati</taxon>
        <taxon>Methanobacteriota</taxon>
        <taxon>Stenosarchaea group</taxon>
        <taxon>Methanomicrobia</taxon>
        <taxon>Methanomicrobiales</taxon>
        <taxon>Methanocorpusculaceae</taxon>
        <taxon>Methanorbis</taxon>
    </lineage>
</organism>
<keyword evidence="2" id="KW-0472">Membrane</keyword>
<feature type="compositionally biased region" description="Polar residues" evidence="1">
    <location>
        <begin position="10"/>
        <end position="36"/>
    </location>
</feature>
<protein>
    <submittedName>
        <fullName evidence="3">Uncharacterized protein</fullName>
    </submittedName>
</protein>
<gene>
    <name evidence="3" type="ORF">McpCs1_14310</name>
</gene>